<comment type="similarity">
    <text evidence="5">Belongs to the L2HGDH family.</text>
</comment>
<dbReference type="Pfam" id="PF01266">
    <property type="entry name" value="DAO"/>
    <property type="match status" value="1"/>
</dbReference>
<dbReference type="EMBL" id="CP022437">
    <property type="protein sequence ID" value="ASN04136.1"/>
    <property type="molecule type" value="Genomic_DNA"/>
</dbReference>
<dbReference type="AlphaFoldDB" id="A0A221M8Z3"/>
<evidence type="ECO:0000256" key="2">
    <source>
        <dbReference type="ARBA" id="ARBA00022630"/>
    </source>
</evidence>
<dbReference type="SUPFAM" id="SSF51905">
    <property type="entry name" value="FAD/NAD(P)-binding domain"/>
    <property type="match status" value="1"/>
</dbReference>
<dbReference type="InterPro" id="IPR036188">
    <property type="entry name" value="FAD/NAD-bd_sf"/>
</dbReference>
<dbReference type="PANTHER" id="PTHR43104">
    <property type="entry name" value="L-2-HYDROXYGLUTARATE DEHYDROGENASE, MITOCHONDRIAL"/>
    <property type="match status" value="1"/>
</dbReference>
<dbReference type="KEGG" id="vne:CFK40_03505"/>
<dbReference type="PANTHER" id="PTHR43104:SF2">
    <property type="entry name" value="L-2-HYDROXYGLUTARATE DEHYDROGENASE, MITOCHONDRIAL"/>
    <property type="match status" value="1"/>
</dbReference>
<organism evidence="7 8">
    <name type="scientific">Virgibacillus necropolis</name>
    <dbReference type="NCBI Taxonomy" id="163877"/>
    <lineage>
        <taxon>Bacteria</taxon>
        <taxon>Bacillati</taxon>
        <taxon>Bacillota</taxon>
        <taxon>Bacilli</taxon>
        <taxon>Bacillales</taxon>
        <taxon>Bacillaceae</taxon>
        <taxon>Virgibacillus</taxon>
    </lineage>
</organism>
<comment type="cofactor">
    <cofactor evidence="1">
        <name>FAD</name>
        <dbReference type="ChEBI" id="CHEBI:57692"/>
    </cofactor>
</comment>
<dbReference type="InterPro" id="IPR006076">
    <property type="entry name" value="FAD-dep_OxRdtase"/>
</dbReference>
<evidence type="ECO:0000256" key="3">
    <source>
        <dbReference type="ARBA" id="ARBA00022827"/>
    </source>
</evidence>
<evidence type="ECO:0000256" key="4">
    <source>
        <dbReference type="ARBA" id="ARBA00023002"/>
    </source>
</evidence>
<accession>A0A221M8Z3</accession>
<evidence type="ECO:0000313" key="8">
    <source>
        <dbReference type="Proteomes" id="UP000204391"/>
    </source>
</evidence>
<reference evidence="7 8" key="1">
    <citation type="journal article" date="2003" name="Int. J. Syst. Evol. Microbiol.">
        <title>Virgibacillus carmonensis sp. nov., Virgibacillus necropolis sp. nov. and Virgibacillus picturae sp. nov., three novel species isolated from deteriorated mural paintings, transfer of the species of the genus salibacillus to Virgibacillus, as Virgibacillus marismortui comb. nov. and Virgibacillus salexigens comb. nov., and emended description of the genus Virgibacillus.</title>
        <authorList>
            <person name="Heyrman J."/>
            <person name="Logan N.A."/>
            <person name="Busse H.J."/>
            <person name="Balcaen A."/>
            <person name="Lebbe L."/>
            <person name="Rodriguez-Diaz M."/>
            <person name="Swings J."/>
            <person name="De Vos P."/>
        </authorList>
    </citation>
    <scope>NUCLEOTIDE SEQUENCE [LARGE SCALE GENOMIC DNA]</scope>
    <source>
        <strain evidence="7 8">LMG 19488</strain>
    </source>
</reference>
<dbReference type="GO" id="GO:0005737">
    <property type="term" value="C:cytoplasm"/>
    <property type="evidence" value="ECO:0007669"/>
    <property type="project" value="TreeGrafter"/>
</dbReference>
<feature type="domain" description="FAD dependent oxidoreductase" evidence="6">
    <location>
        <begin position="4"/>
        <end position="390"/>
    </location>
</feature>
<name>A0A221M8Z3_9BACI</name>
<keyword evidence="8" id="KW-1185">Reference proteome</keyword>
<dbReference type="Gene3D" id="3.50.50.60">
    <property type="entry name" value="FAD/NAD(P)-binding domain"/>
    <property type="match status" value="1"/>
</dbReference>
<evidence type="ECO:0000256" key="5">
    <source>
        <dbReference type="ARBA" id="ARBA00037941"/>
    </source>
</evidence>
<keyword evidence="4" id="KW-0560">Oxidoreductase</keyword>
<evidence type="ECO:0000313" key="7">
    <source>
        <dbReference type="EMBL" id="ASN04136.1"/>
    </source>
</evidence>
<dbReference type="OrthoDB" id="9801699at2"/>
<gene>
    <name evidence="7" type="ORF">CFK40_03505</name>
</gene>
<proteinExistence type="inferred from homology"/>
<protein>
    <submittedName>
        <fullName evidence="7">Hydroxyglutarate oxidase</fullName>
    </submittedName>
</protein>
<dbReference type="GO" id="GO:0047545">
    <property type="term" value="F:(S)-2-hydroxyglutarate dehydrogenase activity"/>
    <property type="evidence" value="ECO:0007669"/>
    <property type="project" value="TreeGrafter"/>
</dbReference>
<dbReference type="NCBIfam" id="NF008726">
    <property type="entry name" value="PRK11728.1"/>
    <property type="match status" value="1"/>
</dbReference>
<keyword evidence="2" id="KW-0285">Flavoprotein</keyword>
<evidence type="ECO:0000256" key="1">
    <source>
        <dbReference type="ARBA" id="ARBA00001974"/>
    </source>
</evidence>
<sequence>MVYDYAIIGGGIIGLSVGMEVSKRHPDASILVIEKEAEISLHQTGRNSGVIHSGIYYKPGSLKAELARKGNLQLVEFCKEHGISHDICGKVIVATSEGELPLLEDLYTRGLQNQLAVEKTSVEELGRIEPHVKGISAIRVPSTGIVNYREVAQVFADLIQQNGGELALNTEVQDIITEQESVELRTNKGTFRSRYLINCAGLFSDRITQMANIKTDMKIIPFRGEYYELKPEKRHLVKHLIYPVPNPDFPFLGVHFTRMMDGRILIGPNAVPSFKREGYKKTDFHFKDFIEAATYPGFLKVARGNLSEGLKEIYRSYSKKSFIKDVQRFIPDIGEDDIRPAKSGVRAQALDQEGNLLDDFAIIRDKRAVHVCNAPSPAATASIEIGKEIVSYLEKSVSV</sequence>
<keyword evidence="3" id="KW-0274">FAD</keyword>
<dbReference type="Gene3D" id="3.30.9.10">
    <property type="entry name" value="D-Amino Acid Oxidase, subunit A, domain 2"/>
    <property type="match status" value="1"/>
</dbReference>
<dbReference type="Proteomes" id="UP000204391">
    <property type="component" value="Chromosome"/>
</dbReference>
<dbReference type="RefSeq" id="WP_089530706.1">
    <property type="nucleotide sequence ID" value="NZ_CP022437.1"/>
</dbReference>
<evidence type="ECO:0000259" key="6">
    <source>
        <dbReference type="Pfam" id="PF01266"/>
    </source>
</evidence>